<dbReference type="HOGENOM" id="CLU_151239_4_2_10"/>
<name>D5BGB6_ZUNPS</name>
<sequence>MSQFRKLKIYSKFRTRRWDNTTVPEIRLQGKWLENLGFKEGAQVKIKEQHHQLIITVLQQKKEGTNHT</sequence>
<dbReference type="OrthoDB" id="9803936at2"/>
<organism evidence="2 3">
    <name type="scientific">Zunongwangia profunda (strain DSM 18752 / CCTCC AB 206139 / SM-A87)</name>
    <name type="common">Wangia profunda</name>
    <dbReference type="NCBI Taxonomy" id="655815"/>
    <lineage>
        <taxon>Bacteria</taxon>
        <taxon>Pseudomonadati</taxon>
        <taxon>Bacteroidota</taxon>
        <taxon>Flavobacteriia</taxon>
        <taxon>Flavobacteriales</taxon>
        <taxon>Flavobacteriaceae</taxon>
        <taxon>Zunongwangia</taxon>
    </lineage>
</organism>
<dbReference type="GO" id="GO:0003723">
    <property type="term" value="F:RNA binding"/>
    <property type="evidence" value="ECO:0007669"/>
    <property type="project" value="InterPro"/>
</dbReference>
<dbReference type="GO" id="GO:0016070">
    <property type="term" value="P:RNA metabolic process"/>
    <property type="evidence" value="ECO:0007669"/>
    <property type="project" value="InterPro"/>
</dbReference>
<evidence type="ECO:0000313" key="3">
    <source>
        <dbReference type="Proteomes" id="UP000001654"/>
    </source>
</evidence>
<keyword evidence="3" id="KW-1185">Reference proteome</keyword>
<dbReference type="AlphaFoldDB" id="D5BGB6"/>
<dbReference type="eggNOG" id="ENOG5033HB8">
    <property type="taxonomic scope" value="Bacteria"/>
</dbReference>
<evidence type="ECO:0000259" key="1">
    <source>
        <dbReference type="Pfam" id="PF08845"/>
    </source>
</evidence>
<evidence type="ECO:0000313" key="2">
    <source>
        <dbReference type="EMBL" id="ADF51075.1"/>
    </source>
</evidence>
<protein>
    <submittedName>
        <fullName evidence="2">HSP20-like protein</fullName>
    </submittedName>
</protein>
<feature type="domain" description="Toxin SymE-like" evidence="1">
    <location>
        <begin position="19"/>
        <end position="57"/>
    </location>
</feature>
<dbReference type="GO" id="GO:0016788">
    <property type="term" value="F:hydrolase activity, acting on ester bonds"/>
    <property type="evidence" value="ECO:0007669"/>
    <property type="project" value="InterPro"/>
</dbReference>
<dbReference type="GO" id="GO:0005737">
    <property type="term" value="C:cytoplasm"/>
    <property type="evidence" value="ECO:0007669"/>
    <property type="project" value="InterPro"/>
</dbReference>
<dbReference type="RefSeq" id="WP_013070228.1">
    <property type="nucleotide sequence ID" value="NC_014041.1"/>
</dbReference>
<proteinExistence type="predicted"/>
<dbReference type="Proteomes" id="UP000001654">
    <property type="component" value="Chromosome"/>
</dbReference>
<accession>D5BGB6</accession>
<reference evidence="2 3" key="1">
    <citation type="journal article" date="2010" name="BMC Genomics">
        <title>The complete genome of Zunongwangia profunda SM-A87 reveals its adaptation to the deep-sea environment and ecological role in sedimentary organic nitrogen degradation.</title>
        <authorList>
            <person name="Qin Q.L."/>
            <person name="Zhang X.Y."/>
            <person name="Wang X.M."/>
            <person name="Liu G.M."/>
            <person name="Chen X.L."/>
            <person name="Xie B.B."/>
            <person name="Dang H.Y."/>
            <person name="Zhou B.C."/>
            <person name="Yu J."/>
            <person name="Zhang Y.Z."/>
        </authorList>
    </citation>
    <scope>NUCLEOTIDE SEQUENCE [LARGE SCALE GENOMIC DNA]</scope>
    <source>
        <strain evidence="3">DSM 18752 / CCTCC AB 206139 / SM-A87</strain>
    </source>
</reference>
<dbReference type="Pfam" id="PF08845">
    <property type="entry name" value="SymE_toxin"/>
    <property type="match status" value="1"/>
</dbReference>
<dbReference type="KEGG" id="zpr:ZPR_0725"/>
<dbReference type="InterPro" id="IPR014944">
    <property type="entry name" value="Toxin_SymE-like"/>
</dbReference>
<gene>
    <name evidence="2" type="ordered locus">ZPR_0725</name>
</gene>
<dbReference type="EMBL" id="CP001650">
    <property type="protein sequence ID" value="ADF51075.1"/>
    <property type="molecule type" value="Genomic_DNA"/>
</dbReference>